<evidence type="ECO:0000256" key="2">
    <source>
        <dbReference type="ARBA" id="ARBA00022679"/>
    </source>
</evidence>
<evidence type="ECO:0000259" key="4">
    <source>
        <dbReference type="Pfam" id="PF00856"/>
    </source>
</evidence>
<dbReference type="Gene3D" id="1.10.220.160">
    <property type="match status" value="1"/>
</dbReference>
<dbReference type="PANTHER" id="PTHR46165">
    <property type="entry name" value="SET AND MYND DOMAIN-CONTAINING PROTEIN 4"/>
    <property type="match status" value="1"/>
</dbReference>
<evidence type="ECO:0000313" key="5">
    <source>
        <dbReference type="EMBL" id="KAF7995905.1"/>
    </source>
</evidence>
<dbReference type="InterPro" id="IPR011990">
    <property type="entry name" value="TPR-like_helical_dom_sf"/>
</dbReference>
<sequence>MDGRDDRCQINISHSDKDTLQTKENYRNEKTLKDEFIVAWNFMIRHTHARYDSIQKNAHMYCKAFPGDDKIIAERLFLQKTTFKDKFEVAWKFSASYIDKSRDKFYKTVGRSILWRKTGDKIYYAAKDKDYLYKSIEAYTKSIAHAPVGSSELSLAYADRSAVLFKARLYEDCLLDIERSLKTGYPDRLKTKLHIRQALCFKALKPSSHIETGISMAHAMQWLPDLRKIEPNYDMIKTYSEMMNELEKPRDINKFSPEIKNNFSKHIAGASNAIDLKKKNNSDQHIIAKKMNLVNLFTFLSHLDQLLVIKYVLPIVGIVVVKLWLVYHVTVVQLSYIALIYVKKKAWDSYHNIECLVLGQLLKIDKINIADLLAIKTFLKALNSVSSLSELNEQMDNIDSIKNTGFMFSHGKLDANSIDNYRYLDYFKATSTECTFESALLTVLIVAIFGQKTEILETETEDSSMSSSVMIPFCRLLKKSCDPNVDWTYVGSNVGFYAIKPIKQGKQILLSTAGSYHLTPRIDRYIRLAPTTTDYIPCKCKACDENWPTIQSLQSYESMSSNKIRMLSKKIKAEHLYLLLKKLYVRLHTVHDTLE</sequence>
<accession>A0A834Y158</accession>
<keyword evidence="3" id="KW-0949">S-adenosyl-L-methionine</keyword>
<dbReference type="InterPro" id="IPR001214">
    <property type="entry name" value="SET_dom"/>
</dbReference>
<dbReference type="GO" id="GO:0008276">
    <property type="term" value="F:protein methyltransferase activity"/>
    <property type="evidence" value="ECO:0007669"/>
    <property type="project" value="UniProtKB-ARBA"/>
</dbReference>
<dbReference type="Gene3D" id="1.25.40.10">
    <property type="entry name" value="Tetratricopeptide repeat domain"/>
    <property type="match status" value="1"/>
</dbReference>
<evidence type="ECO:0000313" key="6">
    <source>
        <dbReference type="Proteomes" id="UP000639338"/>
    </source>
</evidence>
<name>A0A834Y158_APHGI</name>
<dbReference type="SUPFAM" id="SSF82199">
    <property type="entry name" value="SET domain"/>
    <property type="match status" value="1"/>
</dbReference>
<keyword evidence="2" id="KW-0808">Transferase</keyword>
<feature type="domain" description="SET" evidence="4">
    <location>
        <begin position="434"/>
        <end position="510"/>
    </location>
</feature>
<dbReference type="EMBL" id="JACMRX010000002">
    <property type="protein sequence ID" value="KAF7995905.1"/>
    <property type="molecule type" value="Genomic_DNA"/>
</dbReference>
<dbReference type="InterPro" id="IPR052097">
    <property type="entry name" value="SET-MYND_domain_protein"/>
</dbReference>
<dbReference type="OrthoDB" id="7770870at2759"/>
<dbReference type="GO" id="GO:0032259">
    <property type="term" value="P:methylation"/>
    <property type="evidence" value="ECO:0007669"/>
    <property type="project" value="UniProtKB-KW"/>
</dbReference>
<reference evidence="5 6" key="1">
    <citation type="submission" date="2020-08" db="EMBL/GenBank/DDBJ databases">
        <title>Aphidius gifuensis genome sequencing and assembly.</title>
        <authorList>
            <person name="Du Z."/>
        </authorList>
    </citation>
    <scope>NUCLEOTIDE SEQUENCE [LARGE SCALE GENOMIC DNA]</scope>
    <source>
        <strain evidence="5">YNYX2018</strain>
        <tissue evidence="5">Adults</tissue>
    </source>
</reference>
<keyword evidence="6" id="KW-1185">Reference proteome</keyword>
<dbReference type="GO" id="GO:0005634">
    <property type="term" value="C:nucleus"/>
    <property type="evidence" value="ECO:0007669"/>
    <property type="project" value="TreeGrafter"/>
</dbReference>
<dbReference type="AlphaFoldDB" id="A0A834Y158"/>
<evidence type="ECO:0000256" key="1">
    <source>
        <dbReference type="ARBA" id="ARBA00022603"/>
    </source>
</evidence>
<proteinExistence type="predicted"/>
<dbReference type="GO" id="GO:0005737">
    <property type="term" value="C:cytoplasm"/>
    <property type="evidence" value="ECO:0007669"/>
    <property type="project" value="TreeGrafter"/>
</dbReference>
<dbReference type="GO" id="GO:0008170">
    <property type="term" value="F:N-methyltransferase activity"/>
    <property type="evidence" value="ECO:0007669"/>
    <property type="project" value="UniProtKB-ARBA"/>
</dbReference>
<dbReference type="Gene3D" id="2.170.270.10">
    <property type="entry name" value="SET domain"/>
    <property type="match status" value="1"/>
</dbReference>
<organism evidence="5 6">
    <name type="scientific">Aphidius gifuensis</name>
    <name type="common">Parasitoid wasp</name>
    <dbReference type="NCBI Taxonomy" id="684658"/>
    <lineage>
        <taxon>Eukaryota</taxon>
        <taxon>Metazoa</taxon>
        <taxon>Ecdysozoa</taxon>
        <taxon>Arthropoda</taxon>
        <taxon>Hexapoda</taxon>
        <taxon>Insecta</taxon>
        <taxon>Pterygota</taxon>
        <taxon>Neoptera</taxon>
        <taxon>Endopterygota</taxon>
        <taxon>Hymenoptera</taxon>
        <taxon>Apocrita</taxon>
        <taxon>Ichneumonoidea</taxon>
        <taxon>Braconidae</taxon>
        <taxon>Aphidiinae</taxon>
        <taxon>Aphidius</taxon>
    </lineage>
</organism>
<dbReference type="Pfam" id="PF00856">
    <property type="entry name" value="SET"/>
    <property type="match status" value="1"/>
</dbReference>
<dbReference type="GO" id="GO:0042826">
    <property type="term" value="F:histone deacetylase binding"/>
    <property type="evidence" value="ECO:0007669"/>
    <property type="project" value="TreeGrafter"/>
</dbReference>
<keyword evidence="1" id="KW-0489">Methyltransferase</keyword>
<comment type="caution">
    <text evidence="5">The sequence shown here is derived from an EMBL/GenBank/DDBJ whole genome shotgun (WGS) entry which is preliminary data.</text>
</comment>
<evidence type="ECO:0000256" key="3">
    <source>
        <dbReference type="ARBA" id="ARBA00022691"/>
    </source>
</evidence>
<dbReference type="PANTHER" id="PTHR46165:SF2">
    <property type="entry name" value="SET AND MYND DOMAIN-CONTAINING PROTEIN 4"/>
    <property type="match status" value="1"/>
</dbReference>
<gene>
    <name evidence="5" type="ORF">HCN44_007012</name>
</gene>
<dbReference type="Proteomes" id="UP000639338">
    <property type="component" value="Unassembled WGS sequence"/>
</dbReference>
<dbReference type="GO" id="GO:0008757">
    <property type="term" value="F:S-adenosylmethionine-dependent methyltransferase activity"/>
    <property type="evidence" value="ECO:0007669"/>
    <property type="project" value="UniProtKB-ARBA"/>
</dbReference>
<dbReference type="InterPro" id="IPR046341">
    <property type="entry name" value="SET_dom_sf"/>
</dbReference>
<dbReference type="Gene3D" id="6.10.140.2220">
    <property type="match status" value="1"/>
</dbReference>
<protein>
    <recommendedName>
        <fullName evidence="4">SET domain-containing protein</fullName>
    </recommendedName>
</protein>